<sequence>MIRILAITNNLKPIYNLTIEEIDSKDIKWYWIDFNNPTNNETNLLSNYFHFHSLAIEDCISVLNSPKLDYYDDYDFFVFNALDKNTLKPLEVDIFVNEKYVVSYHKQVLNELDEAWKKANMKEGDWGNGTTYIVHQILDKIVDNFFPAVYKIEDILDDIENKEEDKSIYDLIGSIFQIRKELLVLRKTINSMRDLLYRMLNSERLRNFHKDKIYFSDIYDHLLKLSSMIESSREMTADIRDNYLSVNSAKMNRNMMVLTVITTIFIPLTFIAGVYGMNFRYMPELNWRYGYFAVWIVMLIIAITMYLWFKNKGWMDK</sequence>
<dbReference type="InterPro" id="IPR045863">
    <property type="entry name" value="CorA_TM1_TM2"/>
</dbReference>
<comment type="similarity">
    <text evidence="2 12">Belongs to the CorA metal ion transporter (MIT) (TC 1.A.35) family.</text>
</comment>
<evidence type="ECO:0000256" key="5">
    <source>
        <dbReference type="ARBA" id="ARBA00022692"/>
    </source>
</evidence>
<dbReference type="GO" id="GO:0015095">
    <property type="term" value="F:magnesium ion transmembrane transporter activity"/>
    <property type="evidence" value="ECO:0007669"/>
    <property type="project" value="UniProtKB-UniRule"/>
</dbReference>
<dbReference type="GeneID" id="93075674"/>
<evidence type="ECO:0000313" key="13">
    <source>
        <dbReference type="EMBL" id="AJA53622.1"/>
    </source>
</evidence>
<comment type="subcellular location">
    <subcellularLocation>
        <location evidence="1">Cell membrane</location>
        <topology evidence="1">Multi-pass membrane protein</topology>
    </subcellularLocation>
    <subcellularLocation>
        <location evidence="12">Membrane</location>
        <topology evidence="12">Multi-pass membrane protein</topology>
    </subcellularLocation>
</comment>
<keyword evidence="4 12" id="KW-1003">Cell membrane</keyword>
<dbReference type="SUPFAM" id="SSF143865">
    <property type="entry name" value="CorA soluble domain-like"/>
    <property type="match status" value="1"/>
</dbReference>
<evidence type="ECO:0000313" key="16">
    <source>
        <dbReference type="Proteomes" id="UP000030905"/>
    </source>
</evidence>
<dbReference type="Gene3D" id="1.20.58.340">
    <property type="entry name" value="Magnesium transport protein CorA, transmembrane region"/>
    <property type="match status" value="2"/>
</dbReference>
<dbReference type="InterPro" id="IPR002523">
    <property type="entry name" value="MgTranspt_CorA/ZnTranspt_ZntB"/>
</dbReference>
<evidence type="ECO:0000256" key="10">
    <source>
        <dbReference type="ARBA" id="ARBA00034269"/>
    </source>
</evidence>
<dbReference type="GO" id="GO:0015087">
    <property type="term" value="F:cobalt ion transmembrane transporter activity"/>
    <property type="evidence" value="ECO:0007669"/>
    <property type="project" value="UniProtKB-UniRule"/>
</dbReference>
<gene>
    <name evidence="12 13" type="primary">corA</name>
    <name evidence="13" type="ORF">CLPA_c35780</name>
    <name evidence="14" type="ORF">CP6013_03610</name>
</gene>
<dbReference type="AlphaFoldDB" id="A0A0H3J863"/>
<keyword evidence="5 12" id="KW-0812">Transmembrane</keyword>
<evidence type="ECO:0000256" key="7">
    <source>
        <dbReference type="ARBA" id="ARBA00022989"/>
    </source>
</evidence>
<organism evidence="13 16">
    <name type="scientific">Clostridium pasteurianum DSM 525 = ATCC 6013</name>
    <dbReference type="NCBI Taxonomy" id="1262449"/>
    <lineage>
        <taxon>Bacteria</taxon>
        <taxon>Bacillati</taxon>
        <taxon>Bacillota</taxon>
        <taxon>Clostridia</taxon>
        <taxon>Eubacteriales</taxon>
        <taxon>Clostridiaceae</taxon>
        <taxon>Clostridium</taxon>
    </lineage>
</organism>
<feature type="transmembrane region" description="Helical" evidence="12">
    <location>
        <begin position="255"/>
        <end position="277"/>
    </location>
</feature>
<evidence type="ECO:0000256" key="9">
    <source>
        <dbReference type="ARBA" id="ARBA00023136"/>
    </source>
</evidence>
<evidence type="ECO:0000256" key="4">
    <source>
        <dbReference type="ARBA" id="ARBA00022475"/>
    </source>
</evidence>
<proteinExistence type="inferred from homology"/>
<dbReference type="NCBIfam" id="TIGR00383">
    <property type="entry name" value="corA"/>
    <property type="match status" value="1"/>
</dbReference>
<reference evidence="14" key="2">
    <citation type="submission" date="2015-10" db="EMBL/GenBank/DDBJ databases">
        <title>Improved Draft Genome Sequence of Clostridium pasteurianum Strain ATCC 6013 (DSM 525) Using a Hybrid Next-Generation Sequencing Approach.</title>
        <authorList>
            <person name="Pyne M.E."/>
            <person name="Utturkar S.M."/>
            <person name="Brown S.D."/>
            <person name="Moo-Young M."/>
            <person name="Chung D.A."/>
            <person name="Chou P.C."/>
        </authorList>
    </citation>
    <scope>NUCLEOTIDE SEQUENCE</scope>
    <source>
        <strain evidence="14">ATCC 6013</strain>
    </source>
</reference>
<accession>A0A0H3J863</accession>
<dbReference type="GO" id="GO:0000287">
    <property type="term" value="F:magnesium ion binding"/>
    <property type="evidence" value="ECO:0007669"/>
    <property type="project" value="TreeGrafter"/>
</dbReference>
<dbReference type="InterPro" id="IPR045861">
    <property type="entry name" value="CorA_cytoplasmic_dom"/>
</dbReference>
<keyword evidence="3 12" id="KW-0813">Transport</keyword>
<dbReference type="CDD" id="cd12831">
    <property type="entry name" value="TmCorA-like_u2"/>
    <property type="match status" value="1"/>
</dbReference>
<dbReference type="GO" id="GO:0005886">
    <property type="term" value="C:plasma membrane"/>
    <property type="evidence" value="ECO:0007669"/>
    <property type="project" value="UniProtKB-SubCell"/>
</dbReference>
<evidence type="ECO:0000313" key="15">
    <source>
        <dbReference type="Proteomes" id="UP000028042"/>
    </source>
</evidence>
<keyword evidence="8 12" id="KW-0406">Ion transport</keyword>
<evidence type="ECO:0000256" key="6">
    <source>
        <dbReference type="ARBA" id="ARBA00022842"/>
    </source>
</evidence>
<dbReference type="KEGG" id="cpat:CLPA_c35780"/>
<dbReference type="FunFam" id="1.20.58.340:FF:000004">
    <property type="entry name" value="Magnesium transport protein CorA"/>
    <property type="match status" value="1"/>
</dbReference>
<dbReference type="EMBL" id="JPGY02000001">
    <property type="protein sequence ID" value="KRU14352.1"/>
    <property type="molecule type" value="Genomic_DNA"/>
</dbReference>
<dbReference type="PATRIC" id="fig|1262449.3.peg.2483"/>
<keyword evidence="9 12" id="KW-0472">Membrane</keyword>
<comment type="function">
    <text evidence="11">Mediates influx of magnesium ions. Alternates between open and closed states. Activated by low cytoplasmic Mg(2+) levels. Inactive when cytoplasmic Mg(2+) levels are high.</text>
</comment>
<evidence type="ECO:0000256" key="12">
    <source>
        <dbReference type="RuleBase" id="RU362010"/>
    </source>
</evidence>
<dbReference type="GO" id="GO:0050897">
    <property type="term" value="F:cobalt ion binding"/>
    <property type="evidence" value="ECO:0007669"/>
    <property type="project" value="TreeGrafter"/>
</dbReference>
<keyword evidence="16" id="KW-1185">Reference proteome</keyword>
<keyword evidence="6 12" id="KW-0460">Magnesium</keyword>
<dbReference type="Proteomes" id="UP000030905">
    <property type="component" value="Chromosome"/>
</dbReference>
<protein>
    <recommendedName>
        <fullName evidence="12">Magnesium transport protein CorA</fullName>
    </recommendedName>
</protein>
<dbReference type="Proteomes" id="UP000028042">
    <property type="component" value="Unassembled WGS sequence"/>
</dbReference>
<dbReference type="Pfam" id="PF01544">
    <property type="entry name" value="CorA"/>
    <property type="match status" value="1"/>
</dbReference>
<dbReference type="EMBL" id="CP009268">
    <property type="protein sequence ID" value="AJA53622.1"/>
    <property type="molecule type" value="Genomic_DNA"/>
</dbReference>
<dbReference type="eggNOG" id="COG0598">
    <property type="taxonomic scope" value="Bacteria"/>
</dbReference>
<comment type="catalytic activity">
    <reaction evidence="10">
        <text>Mg(2+)(in) = Mg(2+)(out)</text>
        <dbReference type="Rhea" id="RHEA:29827"/>
        <dbReference type="ChEBI" id="CHEBI:18420"/>
    </reaction>
</comment>
<evidence type="ECO:0000256" key="11">
    <source>
        <dbReference type="ARBA" id="ARBA00045497"/>
    </source>
</evidence>
<evidence type="ECO:0000256" key="2">
    <source>
        <dbReference type="ARBA" id="ARBA00009765"/>
    </source>
</evidence>
<evidence type="ECO:0000256" key="1">
    <source>
        <dbReference type="ARBA" id="ARBA00004651"/>
    </source>
</evidence>
<dbReference type="InterPro" id="IPR004488">
    <property type="entry name" value="Mg/Co-transport_prot_CorA"/>
</dbReference>
<evidence type="ECO:0000313" key="14">
    <source>
        <dbReference type="EMBL" id="KRU14352.1"/>
    </source>
</evidence>
<dbReference type="RefSeq" id="WP_003445743.1">
    <property type="nucleotide sequence ID" value="NZ_ANZB01000008.1"/>
</dbReference>
<dbReference type="KEGG" id="cpae:CPAST_c35780"/>
<keyword evidence="7 12" id="KW-1133">Transmembrane helix</keyword>
<evidence type="ECO:0000256" key="3">
    <source>
        <dbReference type="ARBA" id="ARBA00022448"/>
    </source>
</evidence>
<dbReference type="PANTHER" id="PTHR46494:SF1">
    <property type="entry name" value="CORA FAMILY METAL ION TRANSPORTER (EUROFUNG)"/>
    <property type="match status" value="1"/>
</dbReference>
<evidence type="ECO:0000256" key="8">
    <source>
        <dbReference type="ARBA" id="ARBA00023065"/>
    </source>
</evidence>
<dbReference type="Gene3D" id="3.30.460.20">
    <property type="entry name" value="CorA soluble domain-like"/>
    <property type="match status" value="1"/>
</dbReference>
<feature type="transmembrane region" description="Helical" evidence="12">
    <location>
        <begin position="289"/>
        <end position="309"/>
    </location>
</feature>
<reference evidence="13 16" key="1">
    <citation type="journal article" date="2015" name="Genome Announc.">
        <title>Complete Genome Sequence of the Nitrogen-Fixing and Solvent-Producing Clostridium pasteurianum DSM 525.</title>
        <authorList>
            <person name="Poehlein A."/>
            <person name="Grosse-Honebrink A."/>
            <person name="Zhang Y."/>
            <person name="Minton N.P."/>
            <person name="Daniel R."/>
        </authorList>
    </citation>
    <scope>NUCLEOTIDE SEQUENCE [LARGE SCALE GENOMIC DNA]</scope>
    <source>
        <strain evidence="13">DSM 525</strain>
        <strain evidence="16">DSM 525 / ATCC 6013</strain>
    </source>
</reference>
<dbReference type="PANTHER" id="PTHR46494">
    <property type="entry name" value="CORA FAMILY METAL ION TRANSPORTER (EUROFUNG)"/>
    <property type="match status" value="1"/>
</dbReference>
<name>A0A0H3J863_CLOPA</name>
<reference evidence="14 15" key="3">
    <citation type="journal article" name="Genome Announc.">
        <title>Improved Draft Genome Sequence of Clostridium pasteurianum Strain ATCC 6013 (DSM 525) Using a Hybrid Next-Generation Sequencing Approach.</title>
        <authorList>
            <person name="Pyne M.E."/>
            <person name="Utturkar S."/>
            <person name="Brown S.D."/>
            <person name="Moo-Young M."/>
            <person name="Chung D.A."/>
            <person name="Chou C.P."/>
        </authorList>
    </citation>
    <scope>NUCLEOTIDE SEQUENCE [LARGE SCALE GENOMIC DNA]</scope>
    <source>
        <strain evidence="14 15">ATCC 6013</strain>
    </source>
</reference>
<dbReference type="SUPFAM" id="SSF144083">
    <property type="entry name" value="Magnesium transport protein CorA, transmembrane region"/>
    <property type="match status" value="1"/>
</dbReference>